<organism evidence="3 4">
    <name type="scientific">Candidatus Phaeomarinibacter ectocarpi</name>
    <dbReference type="NCBI Taxonomy" id="1458461"/>
    <lineage>
        <taxon>Bacteria</taxon>
        <taxon>Pseudomonadati</taxon>
        <taxon>Pseudomonadota</taxon>
        <taxon>Alphaproteobacteria</taxon>
        <taxon>Hyphomicrobiales</taxon>
        <taxon>Parvibaculaceae</taxon>
        <taxon>Candidatus Phaeomarinibacter</taxon>
    </lineage>
</organism>
<dbReference type="STRING" id="1458461.BN1012_Phect2795"/>
<evidence type="ECO:0000313" key="4">
    <source>
        <dbReference type="Proteomes" id="UP000032160"/>
    </source>
</evidence>
<dbReference type="Gene3D" id="3.40.140.80">
    <property type="match status" value="1"/>
</dbReference>
<dbReference type="KEGG" id="pect:BN1012_Phect2795"/>
<dbReference type="Gene3D" id="3.40.50.20">
    <property type="match status" value="1"/>
</dbReference>
<dbReference type="InterPro" id="IPR010415">
    <property type="entry name" value="LpxI_C"/>
</dbReference>
<dbReference type="InterPro" id="IPR041255">
    <property type="entry name" value="LpxI_N"/>
</dbReference>
<dbReference type="Proteomes" id="UP000032160">
    <property type="component" value="Chromosome I"/>
</dbReference>
<protein>
    <submittedName>
        <fullName evidence="3">UDP-2,3-diacylglucosamine pyrophosphatase</fullName>
    </submittedName>
</protein>
<feature type="domain" description="LpxI C-terminal" evidence="1">
    <location>
        <begin position="112"/>
        <end position="249"/>
    </location>
</feature>
<reference evidence="3 4" key="1">
    <citation type="journal article" date="2014" name="Front. Genet.">
        <title>Genome and metabolic network of "Candidatus Phaeomarinobacter ectocarpi" Ec32, a new candidate genus of Alphaproteobacteria frequently associated with brown algae.</title>
        <authorList>
            <person name="Dittami S.M."/>
            <person name="Barbeyron T."/>
            <person name="Boyen C."/>
            <person name="Cambefort J."/>
            <person name="Collet G."/>
            <person name="Delage L."/>
            <person name="Gobet A."/>
            <person name="Groisillier A."/>
            <person name="Leblanc C."/>
            <person name="Michel G."/>
            <person name="Scornet D."/>
            <person name="Siegel A."/>
            <person name="Tapia J.E."/>
            <person name="Tonon T."/>
        </authorList>
    </citation>
    <scope>NUCLEOTIDE SEQUENCE [LARGE SCALE GENOMIC DNA]</scope>
    <source>
        <strain evidence="3 4">Ec32</strain>
    </source>
</reference>
<accession>X5MAP8</accession>
<dbReference type="AlphaFoldDB" id="X5MAP8"/>
<dbReference type="Pfam" id="PF06230">
    <property type="entry name" value="LpxI_C"/>
    <property type="match status" value="1"/>
</dbReference>
<name>X5MAP8_9HYPH</name>
<sequence length="260" mass="27731">MGRPLYVIGIEGEARPEIETYDHGWSRLGAIGNALDLLKKAECEDVCIIGPVKRPDFSKLKLDWTGTKLLPRVLNAARKGDDALLSFFVRWMEEQGFAVVGAEDVLGDLVAPEGAVGTISPGETALKDIELGKQVVHALDNLDVGQGAIACDGLVLAVEAAEGTDEMLRRTGELPITVRGTPENRRGVLVKLPKPSQDRRVDLPMMGTKTVELAAASGLAGIAIEAGGAIVFDRSEVARLADEVGMFVYAFPKTSVGQPE</sequence>
<evidence type="ECO:0000259" key="1">
    <source>
        <dbReference type="Pfam" id="PF06230"/>
    </source>
</evidence>
<dbReference type="Pfam" id="PF17930">
    <property type="entry name" value="LpxI_N"/>
    <property type="match status" value="1"/>
</dbReference>
<keyword evidence="4" id="KW-1185">Reference proteome</keyword>
<evidence type="ECO:0000313" key="3">
    <source>
        <dbReference type="EMBL" id="CDO61008.1"/>
    </source>
</evidence>
<dbReference type="InterPro" id="IPR043167">
    <property type="entry name" value="LpxI_C_sf"/>
</dbReference>
<proteinExistence type="predicted"/>
<dbReference type="EMBL" id="HG966617">
    <property type="protein sequence ID" value="CDO61008.1"/>
    <property type="molecule type" value="Genomic_DNA"/>
</dbReference>
<gene>
    <name evidence="3" type="ORF">BN1012_Phect2795</name>
</gene>
<dbReference type="HOGENOM" id="CLU_085042_1_0_5"/>
<dbReference type="InterPro" id="IPR053174">
    <property type="entry name" value="LpxI"/>
</dbReference>
<dbReference type="PANTHER" id="PTHR39962">
    <property type="entry name" value="BLL4848 PROTEIN"/>
    <property type="match status" value="1"/>
</dbReference>
<dbReference type="PANTHER" id="PTHR39962:SF1">
    <property type="entry name" value="LPXI FAMILY PROTEIN"/>
    <property type="match status" value="1"/>
</dbReference>
<evidence type="ECO:0000259" key="2">
    <source>
        <dbReference type="Pfam" id="PF17930"/>
    </source>
</evidence>
<feature type="domain" description="LpxI N-terminal" evidence="2">
    <location>
        <begin position="2"/>
        <end position="109"/>
    </location>
</feature>